<dbReference type="PANTHER" id="PTHR33449:SF1">
    <property type="entry name" value="NUCLEOID-ASSOCIATED PROTEIN YBAB"/>
    <property type="match status" value="1"/>
</dbReference>
<dbReference type="AlphaFoldDB" id="A0A381WZY4"/>
<dbReference type="PANTHER" id="PTHR33449">
    <property type="entry name" value="NUCLEOID-ASSOCIATED PROTEIN YBAB"/>
    <property type="match status" value="1"/>
</dbReference>
<dbReference type="HAMAP" id="MF_00274">
    <property type="entry name" value="DNA_YbaB_EbfC"/>
    <property type="match status" value="1"/>
</dbReference>
<dbReference type="InterPro" id="IPR036894">
    <property type="entry name" value="YbaB-like_sf"/>
</dbReference>
<dbReference type="Gene3D" id="3.30.1310.10">
    <property type="entry name" value="Nucleoid-associated protein YbaB-like domain"/>
    <property type="match status" value="1"/>
</dbReference>
<accession>A0A381WZY4</accession>
<dbReference type="NCBIfam" id="TIGR00103">
    <property type="entry name" value="DNA_YbaB_EbfC"/>
    <property type="match status" value="1"/>
</dbReference>
<keyword evidence="1" id="KW-0238">DNA-binding</keyword>
<dbReference type="EMBL" id="UINC01013432">
    <property type="protein sequence ID" value="SVA58045.1"/>
    <property type="molecule type" value="Genomic_DNA"/>
</dbReference>
<dbReference type="InterPro" id="IPR004401">
    <property type="entry name" value="YbaB/EbfC"/>
</dbReference>
<evidence type="ECO:0008006" key="3">
    <source>
        <dbReference type="Google" id="ProtNLM"/>
    </source>
</evidence>
<dbReference type="SUPFAM" id="SSF82607">
    <property type="entry name" value="YbaB-like"/>
    <property type="match status" value="1"/>
</dbReference>
<dbReference type="GO" id="GO:0003677">
    <property type="term" value="F:DNA binding"/>
    <property type="evidence" value="ECO:0007669"/>
    <property type="project" value="UniProtKB-KW"/>
</dbReference>
<name>A0A381WZY4_9ZZZZ</name>
<dbReference type="PIRSF" id="PIRSF004555">
    <property type="entry name" value="UCP004555"/>
    <property type="match status" value="1"/>
</dbReference>
<dbReference type="GO" id="GO:0005829">
    <property type="term" value="C:cytosol"/>
    <property type="evidence" value="ECO:0007669"/>
    <property type="project" value="TreeGrafter"/>
</dbReference>
<protein>
    <recommendedName>
        <fullName evidence="3">Nucleoid-associated protein</fullName>
    </recommendedName>
</protein>
<evidence type="ECO:0000313" key="2">
    <source>
        <dbReference type="EMBL" id="SVA58045.1"/>
    </source>
</evidence>
<gene>
    <name evidence="2" type="ORF">METZ01_LOCUS110899</name>
</gene>
<evidence type="ECO:0000256" key="1">
    <source>
        <dbReference type="ARBA" id="ARBA00023125"/>
    </source>
</evidence>
<reference evidence="2" key="1">
    <citation type="submission" date="2018-05" db="EMBL/GenBank/DDBJ databases">
        <authorList>
            <person name="Lanie J.A."/>
            <person name="Ng W.-L."/>
            <person name="Kazmierczak K.M."/>
            <person name="Andrzejewski T.M."/>
            <person name="Davidsen T.M."/>
            <person name="Wayne K.J."/>
            <person name="Tettelin H."/>
            <person name="Glass J.I."/>
            <person name="Rusch D."/>
            <person name="Podicherti R."/>
            <person name="Tsui H.-C.T."/>
            <person name="Winkler M.E."/>
        </authorList>
    </citation>
    <scope>NUCLEOTIDE SEQUENCE</scope>
</reference>
<organism evidence="2">
    <name type="scientific">marine metagenome</name>
    <dbReference type="NCBI Taxonomy" id="408172"/>
    <lineage>
        <taxon>unclassified sequences</taxon>
        <taxon>metagenomes</taxon>
        <taxon>ecological metagenomes</taxon>
    </lineage>
</organism>
<dbReference type="Pfam" id="PF02575">
    <property type="entry name" value="YbaB_DNA_bd"/>
    <property type="match status" value="1"/>
</dbReference>
<sequence length="99" mass="10889">MNQAKQMQEHFQKAQQDLAKITVLGESGAGLVKIRMNGRHDVLGVDLNESLKKEEKEIVEDLIAAAVNDAVRKLEEKNKEAFSGVTGGLNLPDGFKLPF</sequence>
<proteinExistence type="inferred from homology"/>